<dbReference type="EMBL" id="JABXBU010000001">
    <property type="protein sequence ID" value="KAF8797009.1"/>
    <property type="molecule type" value="Genomic_DNA"/>
</dbReference>
<reference evidence="3" key="2">
    <citation type="submission" date="2020-06" db="EMBL/GenBank/DDBJ databases">
        <authorList>
            <person name="Sheffer M."/>
        </authorList>
    </citation>
    <scope>NUCLEOTIDE SEQUENCE</scope>
</reference>
<dbReference type="SMART" id="SM00703">
    <property type="entry name" value="NRF"/>
    <property type="match status" value="2"/>
</dbReference>
<gene>
    <name evidence="3" type="ORF">HNY73_001325</name>
</gene>
<feature type="transmembrane region" description="Helical" evidence="1">
    <location>
        <begin position="625"/>
        <end position="647"/>
    </location>
</feature>
<reference evidence="3" key="1">
    <citation type="journal article" date="2020" name="bioRxiv">
        <title>Chromosome-level reference genome of the European wasp spider Argiope bruennichi: a resource for studies on range expansion and evolutionary adaptation.</title>
        <authorList>
            <person name="Sheffer M.M."/>
            <person name="Hoppe A."/>
            <person name="Krehenwinkel H."/>
            <person name="Uhl G."/>
            <person name="Kuss A.W."/>
            <person name="Jensen L."/>
            <person name="Jensen C."/>
            <person name="Gillespie R.G."/>
            <person name="Hoff K.J."/>
            <person name="Prost S."/>
        </authorList>
    </citation>
    <scope>NUCLEOTIDE SEQUENCE</scope>
</reference>
<evidence type="ECO:0000313" key="3">
    <source>
        <dbReference type="EMBL" id="KAF8797009.1"/>
    </source>
</evidence>
<sequence length="1245" mass="140246">MLSQTTSDKCVQDIQYAFKRLLPPSDWSMKMVDSFGKPESGILLGNFKWLGEYDECLKIYAPPKGKTGLGDFHGKYCTVQIPLKLGSMALPLSTAVCLPDSCNPNATFNGLFNSLQTNLTGMTQFNLAGMDEKMESILSNATISCKSKPKELTTGAIVVITFLSVITFLAVIGSSITVLEHYLKRETATGCNAATGEKSSLNGDVETASHDDVSLIGAKSDARLPTWLEKSKPFFNCFCIFTNGEKILNTASAEGQLPCLHGIRFLSMTWVIVCHCYMSVANAVKNPLEAIDYVDNWTFQIIMNGFFSVDSFFVLSGFLVGYLYFQHASKTNGKIPWLYFYIHRYIRLTPVYVIVMLFFTFISPFMGSGPLWPEYTVVQACKDYWWWNLLYINNFQNMSDECMGWSWYLANDMQFYIISPLFLITLYRWPKIGYSLLGLFFCISFTANFAITYEYNLVAGMGNILEYYQDLQTYLPRMMDFFNKVYIKPYTRVGAYLVGLLVAYIVCKRKQNNSPKLNTITLWVGWTLASGVALACQFGLYHHKLSLVATSFYNALSRIGFSLGLGWVIFVCVIGQGDAVNSILSWKALIPLSRLTYCAYLVHPVVQTIYFGSIRQLIEFNHINVIMLYFGTLFISYAAALVTSLLFESPDFLPNAIQPILLEMLSQTASDKCVQDIQYAFQSLWPPSNWAMKMVDSYGKPESGILLGNFKWLGEYDECLKVYAPPKGKTGLGDFHGKYCALEIPLKLGKTALPLSTAVCLPDSCNPNRTINGLFNGLESILTGIIPYNLTGIDVIMESIVGNATISCQSKPKGLTASAIVVITLLSIIISIAVIGSSITVLEYYLKRERTQNVANTGDKISLNGDVETASHDRVSELGSNSEVRLPVWLEKYKPFFNCFCILTNGEKLLNTDSAEGQLPCLHGLRFLSMVWVIVCHSYLASASYISNSLGAIDYIDNWTFQVILNGFFCVDSFFVLSGFLVGYVYFQHAAKTDGKIPWLYFYAHRYIRLTPVYVIVMLFFATISPFLGSGPLWPEETVVQACKDYWWWNLLYINNFQPQTEECMPWSWYLANDMQFYIISPLLLITLYRWPKIGYSFLGLFFGISFTTNFALTYVYNLLPGMGNMMEYADDLENYYPRVLDFSTIIYIKPYTRICAYLVGLLIAYIVCKRKENNSPKLNTITLWTGWALASGVALTCQFVLYHQKLSLVETAFYNALSRIGFSLGVGWVIFVCVIGQGGRCLIV</sequence>
<keyword evidence="4" id="KW-1185">Reference proteome</keyword>
<feature type="transmembrane region" description="Helical" evidence="1">
    <location>
        <begin position="489"/>
        <end position="507"/>
    </location>
</feature>
<keyword evidence="1" id="KW-0472">Membrane</keyword>
<feature type="transmembrane region" description="Helical" evidence="1">
    <location>
        <begin position="405"/>
        <end position="427"/>
    </location>
</feature>
<feature type="transmembrane region" description="Helical" evidence="1">
    <location>
        <begin position="345"/>
        <end position="366"/>
    </location>
</feature>
<dbReference type="PANTHER" id="PTHR11161:SF0">
    <property type="entry name" value="O-ACYLTRANSFERASE LIKE PROTEIN"/>
    <property type="match status" value="1"/>
</dbReference>
<feature type="transmembrane region" description="Helical" evidence="1">
    <location>
        <begin position="434"/>
        <end position="453"/>
    </location>
</feature>
<dbReference type="InterPro" id="IPR052728">
    <property type="entry name" value="O2_lipid_transport_reg"/>
</dbReference>
<dbReference type="Pfam" id="PF01757">
    <property type="entry name" value="Acyl_transf_3"/>
    <property type="match status" value="2"/>
</dbReference>
<evidence type="ECO:0000256" key="1">
    <source>
        <dbReference type="SAM" id="Phobius"/>
    </source>
</evidence>
<dbReference type="GO" id="GO:0016747">
    <property type="term" value="F:acyltransferase activity, transferring groups other than amino-acyl groups"/>
    <property type="evidence" value="ECO:0007669"/>
    <property type="project" value="InterPro"/>
</dbReference>
<feature type="transmembrane region" description="Helical" evidence="1">
    <location>
        <begin position="927"/>
        <end position="947"/>
    </location>
</feature>
<accession>A0A8T0G563</accession>
<feature type="transmembrane region" description="Helical" evidence="1">
    <location>
        <begin position="155"/>
        <end position="179"/>
    </location>
</feature>
<keyword evidence="1" id="KW-1133">Transmembrane helix</keyword>
<dbReference type="InterPro" id="IPR002656">
    <property type="entry name" value="Acyl_transf_3_dom"/>
</dbReference>
<feature type="transmembrane region" description="Helical" evidence="1">
    <location>
        <begin position="815"/>
        <end position="842"/>
    </location>
</feature>
<feature type="domain" description="Nose resistant-to-fluoxetine protein N-terminal" evidence="2">
    <location>
        <begin position="670"/>
        <end position="800"/>
    </location>
</feature>
<protein>
    <submittedName>
        <fullName evidence="3">Nose resistant to fluoxetine protein 6 like protein</fullName>
    </submittedName>
</protein>
<comment type="caution">
    <text evidence="3">The sequence shown here is derived from an EMBL/GenBank/DDBJ whole genome shotgun (WGS) entry which is preliminary data.</text>
</comment>
<evidence type="ECO:0000313" key="4">
    <source>
        <dbReference type="Proteomes" id="UP000807504"/>
    </source>
</evidence>
<feature type="transmembrane region" description="Helical" evidence="1">
    <location>
        <begin position="301"/>
        <end position="325"/>
    </location>
</feature>
<feature type="domain" description="Nose resistant-to-fluoxetine protein N-terminal" evidence="2">
    <location>
        <begin position="7"/>
        <end position="128"/>
    </location>
</feature>
<feature type="transmembrane region" description="Helical" evidence="1">
    <location>
        <begin position="1007"/>
        <end position="1028"/>
    </location>
</feature>
<feature type="transmembrane region" description="Helical" evidence="1">
    <location>
        <begin position="519"/>
        <end position="541"/>
    </location>
</feature>
<feature type="transmembrane region" description="Helical" evidence="1">
    <location>
        <begin position="1075"/>
        <end position="1091"/>
    </location>
</feature>
<feature type="transmembrane region" description="Helical" evidence="1">
    <location>
        <begin position="959"/>
        <end position="987"/>
    </location>
</feature>
<dbReference type="AlphaFoldDB" id="A0A8T0G563"/>
<name>A0A8T0G563_ARGBR</name>
<feature type="transmembrane region" description="Helical" evidence="1">
    <location>
        <begin position="1098"/>
        <end position="1117"/>
    </location>
</feature>
<feature type="transmembrane region" description="Helical" evidence="1">
    <location>
        <begin position="1223"/>
        <end position="1244"/>
    </location>
</feature>
<feature type="transmembrane region" description="Helical" evidence="1">
    <location>
        <begin position="1151"/>
        <end position="1169"/>
    </location>
</feature>
<proteinExistence type="predicted"/>
<dbReference type="PANTHER" id="PTHR11161">
    <property type="entry name" value="O-ACYLTRANSFERASE"/>
    <property type="match status" value="1"/>
</dbReference>
<dbReference type="Proteomes" id="UP000807504">
    <property type="component" value="Unassembled WGS sequence"/>
</dbReference>
<feature type="transmembrane region" description="Helical" evidence="1">
    <location>
        <begin position="1181"/>
        <end position="1203"/>
    </location>
</feature>
<feature type="transmembrane region" description="Helical" evidence="1">
    <location>
        <begin position="561"/>
        <end position="584"/>
    </location>
</feature>
<dbReference type="InterPro" id="IPR006621">
    <property type="entry name" value="Nose-resist-to-fluoxetine_N"/>
</dbReference>
<dbReference type="Pfam" id="PF20146">
    <property type="entry name" value="NRF"/>
    <property type="match status" value="2"/>
</dbReference>
<organism evidence="3 4">
    <name type="scientific">Argiope bruennichi</name>
    <name type="common">Wasp spider</name>
    <name type="synonym">Aranea bruennichi</name>
    <dbReference type="NCBI Taxonomy" id="94029"/>
    <lineage>
        <taxon>Eukaryota</taxon>
        <taxon>Metazoa</taxon>
        <taxon>Ecdysozoa</taxon>
        <taxon>Arthropoda</taxon>
        <taxon>Chelicerata</taxon>
        <taxon>Arachnida</taxon>
        <taxon>Araneae</taxon>
        <taxon>Araneomorphae</taxon>
        <taxon>Entelegynae</taxon>
        <taxon>Araneoidea</taxon>
        <taxon>Araneidae</taxon>
        <taxon>Argiope</taxon>
    </lineage>
</organism>
<keyword evidence="1" id="KW-0812">Transmembrane</keyword>
<evidence type="ECO:0000259" key="2">
    <source>
        <dbReference type="SMART" id="SM00703"/>
    </source>
</evidence>